<keyword evidence="3" id="KW-0804">Transcription</keyword>
<evidence type="ECO:0000313" key="7">
    <source>
        <dbReference type="Proteomes" id="UP000321249"/>
    </source>
</evidence>
<dbReference type="PRINTS" id="PR00455">
    <property type="entry name" value="HTHTETR"/>
</dbReference>
<proteinExistence type="predicted"/>
<dbReference type="PANTHER" id="PTHR30055:SF234">
    <property type="entry name" value="HTH-TYPE TRANSCRIPTIONAL REGULATOR BETI"/>
    <property type="match status" value="1"/>
</dbReference>
<evidence type="ECO:0000256" key="1">
    <source>
        <dbReference type="ARBA" id="ARBA00023015"/>
    </source>
</evidence>
<keyword evidence="2 4" id="KW-0238">DNA-binding</keyword>
<dbReference type="Gene3D" id="1.10.357.10">
    <property type="entry name" value="Tetracycline Repressor, domain 2"/>
    <property type="match status" value="1"/>
</dbReference>
<evidence type="ECO:0000313" key="6">
    <source>
        <dbReference type="EMBL" id="TXC64029.1"/>
    </source>
</evidence>
<dbReference type="InterPro" id="IPR009057">
    <property type="entry name" value="Homeodomain-like_sf"/>
</dbReference>
<dbReference type="Proteomes" id="UP000321249">
    <property type="component" value="Unassembled WGS sequence"/>
</dbReference>
<keyword evidence="1" id="KW-0805">Transcription regulation</keyword>
<gene>
    <name evidence="6" type="ORF">FRZ32_10380</name>
</gene>
<reference evidence="6 7" key="1">
    <citation type="journal article" date="2015" name="J. Microbiol.">
        <title>Sphingosinicella ginsenosidimutans sp. nov., with ginsenoside converting activity.</title>
        <authorList>
            <person name="Kim J.K."/>
            <person name="Kang M.S."/>
            <person name="Park S.C."/>
            <person name="Kim K.M."/>
            <person name="Choi K."/>
            <person name="Yoon M.H."/>
            <person name="Im W.T."/>
        </authorList>
    </citation>
    <scope>NUCLEOTIDE SEQUENCE [LARGE SCALE GENOMIC DNA]</scope>
    <source>
        <strain evidence="6 7">BS-11</strain>
    </source>
</reference>
<feature type="domain" description="HTH tetR-type" evidence="5">
    <location>
        <begin position="74"/>
        <end position="134"/>
    </location>
</feature>
<dbReference type="InterPro" id="IPR050109">
    <property type="entry name" value="HTH-type_TetR-like_transc_reg"/>
</dbReference>
<evidence type="ECO:0000259" key="5">
    <source>
        <dbReference type="PROSITE" id="PS50977"/>
    </source>
</evidence>
<sequence length="274" mass="31056">MSCHLPPATRTQSMRKMAHLPAGRTVRFQARQLAISRGDDTTVTMTPHTGSKLAELEPAGMAPPEAGLQQRKSAETRITILDAAVDCLASHGYARTTTQLIAKVAKVSRGAMLHHYATKQELIESVTDYAFYRHMEEFVRAVRELSEVERTRRNVGILIDWRLYLSREYSAYLELTVAARTDAELKATFIPKARRHDRVWRDELARVFPEWASDPELLSRSRRLVQSVMSGMVLNRDIWEDPAMEKSLLAFLSHALVQVRDGALDWPDGTDLDI</sequence>
<name>A0A5C6TUX7_9SPHN</name>
<feature type="DNA-binding region" description="H-T-H motif" evidence="4">
    <location>
        <begin position="97"/>
        <end position="116"/>
    </location>
</feature>
<evidence type="ECO:0000256" key="3">
    <source>
        <dbReference type="ARBA" id="ARBA00023163"/>
    </source>
</evidence>
<dbReference type="PROSITE" id="PS50977">
    <property type="entry name" value="HTH_TETR_2"/>
    <property type="match status" value="1"/>
</dbReference>
<dbReference type="AlphaFoldDB" id="A0A5C6TUX7"/>
<evidence type="ECO:0000256" key="4">
    <source>
        <dbReference type="PROSITE-ProRule" id="PRU00335"/>
    </source>
</evidence>
<organism evidence="6 7">
    <name type="scientific">Allosphingosinicella ginsenosidimutans</name>
    <dbReference type="NCBI Taxonomy" id="1176539"/>
    <lineage>
        <taxon>Bacteria</taxon>
        <taxon>Pseudomonadati</taxon>
        <taxon>Pseudomonadota</taxon>
        <taxon>Alphaproteobacteria</taxon>
        <taxon>Sphingomonadales</taxon>
        <taxon>Sphingomonadaceae</taxon>
        <taxon>Allosphingosinicella</taxon>
    </lineage>
</organism>
<dbReference type="EMBL" id="VOQQ01000001">
    <property type="protein sequence ID" value="TXC64029.1"/>
    <property type="molecule type" value="Genomic_DNA"/>
</dbReference>
<dbReference type="SUPFAM" id="SSF46689">
    <property type="entry name" value="Homeodomain-like"/>
    <property type="match status" value="1"/>
</dbReference>
<dbReference type="GO" id="GO:0003700">
    <property type="term" value="F:DNA-binding transcription factor activity"/>
    <property type="evidence" value="ECO:0007669"/>
    <property type="project" value="TreeGrafter"/>
</dbReference>
<dbReference type="GO" id="GO:0000976">
    <property type="term" value="F:transcription cis-regulatory region binding"/>
    <property type="evidence" value="ECO:0007669"/>
    <property type="project" value="TreeGrafter"/>
</dbReference>
<accession>A0A5C6TUX7</accession>
<evidence type="ECO:0000256" key="2">
    <source>
        <dbReference type="ARBA" id="ARBA00023125"/>
    </source>
</evidence>
<dbReference type="InterPro" id="IPR001647">
    <property type="entry name" value="HTH_TetR"/>
</dbReference>
<dbReference type="Pfam" id="PF00440">
    <property type="entry name" value="TetR_N"/>
    <property type="match status" value="1"/>
</dbReference>
<comment type="caution">
    <text evidence="6">The sequence shown here is derived from an EMBL/GenBank/DDBJ whole genome shotgun (WGS) entry which is preliminary data.</text>
</comment>
<keyword evidence="7" id="KW-1185">Reference proteome</keyword>
<protein>
    <submittedName>
        <fullName evidence="6">TetR/AcrR family transcriptional regulator</fullName>
    </submittedName>
</protein>
<dbReference type="PANTHER" id="PTHR30055">
    <property type="entry name" value="HTH-TYPE TRANSCRIPTIONAL REGULATOR RUTR"/>
    <property type="match status" value="1"/>
</dbReference>